<proteinExistence type="predicted"/>
<name>A0A699JS33_TANCI</name>
<accession>A0A699JS33</accession>
<dbReference type="AlphaFoldDB" id="A0A699JS33"/>
<comment type="caution">
    <text evidence="1">The sequence shown here is derived from an EMBL/GenBank/DDBJ whole genome shotgun (WGS) entry which is preliminary data.</text>
</comment>
<protein>
    <submittedName>
        <fullName evidence="1">Uncharacterized protein</fullName>
    </submittedName>
</protein>
<gene>
    <name evidence="1" type="ORF">Tci_622418</name>
</gene>
<dbReference type="EMBL" id="BKCJ010435587">
    <property type="protein sequence ID" value="GFA50446.1"/>
    <property type="molecule type" value="Genomic_DNA"/>
</dbReference>
<evidence type="ECO:0000313" key="1">
    <source>
        <dbReference type="EMBL" id="GFA50446.1"/>
    </source>
</evidence>
<organism evidence="1">
    <name type="scientific">Tanacetum cinerariifolium</name>
    <name type="common">Dalmatian daisy</name>
    <name type="synonym">Chrysanthemum cinerariifolium</name>
    <dbReference type="NCBI Taxonomy" id="118510"/>
    <lineage>
        <taxon>Eukaryota</taxon>
        <taxon>Viridiplantae</taxon>
        <taxon>Streptophyta</taxon>
        <taxon>Embryophyta</taxon>
        <taxon>Tracheophyta</taxon>
        <taxon>Spermatophyta</taxon>
        <taxon>Magnoliopsida</taxon>
        <taxon>eudicotyledons</taxon>
        <taxon>Gunneridae</taxon>
        <taxon>Pentapetalae</taxon>
        <taxon>asterids</taxon>
        <taxon>campanulids</taxon>
        <taxon>Asterales</taxon>
        <taxon>Asteraceae</taxon>
        <taxon>Asteroideae</taxon>
        <taxon>Anthemideae</taxon>
        <taxon>Anthemidinae</taxon>
        <taxon>Tanacetum</taxon>
    </lineage>
</organism>
<reference evidence="1" key="1">
    <citation type="journal article" date="2019" name="Sci. Rep.">
        <title>Draft genome of Tanacetum cinerariifolium, the natural source of mosquito coil.</title>
        <authorList>
            <person name="Yamashiro T."/>
            <person name="Shiraishi A."/>
            <person name="Satake H."/>
            <person name="Nakayama K."/>
        </authorList>
    </citation>
    <scope>NUCLEOTIDE SEQUENCE</scope>
</reference>
<sequence>MASGNDHDTEYALSRLLQRGSLDTDEDIDVDEVSSAIHSVFDSGNSNVESLEVRSKFGEFLKNKEIVEEVFMSGGEALGVDKDKSNRVISVLKDGGGEFDDCLDEINLDLS</sequence>